<dbReference type="AlphaFoldDB" id="A0A7M2WS28"/>
<keyword evidence="3" id="KW-1185">Reference proteome</keyword>
<proteinExistence type="predicted"/>
<dbReference type="RefSeq" id="WP_206291052.1">
    <property type="nucleotide sequence ID" value="NZ_CP063458.1"/>
</dbReference>
<sequence>MVIEHTFVTTMPVGQALTTAGEFLSARGFQAQAETAFTMGGAWQAIELLRGKAGAGSAKSLSELPQRVRLEWDRGRVVVAASIYPKNDKHQKNHVTLLDPTTSDIAAVKVPEALGCLLFTVVRSLELLLAQRNPEEAANTWQAMEAGVARRAVADRQRLKSYRNRLLVIFGVGILAVVLAILAFSH</sequence>
<evidence type="ECO:0000313" key="3">
    <source>
        <dbReference type="Proteomes" id="UP000593765"/>
    </source>
</evidence>
<evidence type="ECO:0000313" key="2">
    <source>
        <dbReference type="EMBL" id="QOV88084.1"/>
    </source>
</evidence>
<protein>
    <submittedName>
        <fullName evidence="2">Uncharacterized protein</fullName>
    </submittedName>
</protein>
<keyword evidence="1" id="KW-0812">Transmembrane</keyword>
<accession>A0A7M2WS28</accession>
<keyword evidence="1" id="KW-0472">Membrane</keyword>
<keyword evidence="1" id="KW-1133">Transmembrane helix</keyword>
<name>A0A7M2WS28_9BACT</name>
<feature type="transmembrane region" description="Helical" evidence="1">
    <location>
        <begin position="166"/>
        <end position="185"/>
    </location>
</feature>
<organism evidence="2 3">
    <name type="scientific">Humisphaera borealis</name>
    <dbReference type="NCBI Taxonomy" id="2807512"/>
    <lineage>
        <taxon>Bacteria</taxon>
        <taxon>Pseudomonadati</taxon>
        <taxon>Planctomycetota</taxon>
        <taxon>Phycisphaerae</taxon>
        <taxon>Tepidisphaerales</taxon>
        <taxon>Tepidisphaeraceae</taxon>
        <taxon>Humisphaera</taxon>
    </lineage>
</organism>
<gene>
    <name evidence="2" type="ORF">IPV69_17695</name>
</gene>
<evidence type="ECO:0000256" key="1">
    <source>
        <dbReference type="SAM" id="Phobius"/>
    </source>
</evidence>
<dbReference type="KEGG" id="hbs:IPV69_17695"/>
<dbReference type="EMBL" id="CP063458">
    <property type="protein sequence ID" value="QOV88084.1"/>
    <property type="molecule type" value="Genomic_DNA"/>
</dbReference>
<reference evidence="2 3" key="1">
    <citation type="submission" date="2020-10" db="EMBL/GenBank/DDBJ databases">
        <title>Wide distribution of Phycisphaera-like planctomycetes from WD2101 soil group in peatlands and genome analysis of the first cultivated representative.</title>
        <authorList>
            <person name="Dedysh S.N."/>
            <person name="Beletsky A.V."/>
            <person name="Ivanova A."/>
            <person name="Kulichevskaya I.S."/>
            <person name="Suzina N.E."/>
            <person name="Philippov D.A."/>
            <person name="Rakitin A.L."/>
            <person name="Mardanov A.V."/>
            <person name="Ravin N.V."/>
        </authorList>
    </citation>
    <scope>NUCLEOTIDE SEQUENCE [LARGE SCALE GENOMIC DNA]</scope>
    <source>
        <strain evidence="2 3">M1803</strain>
    </source>
</reference>
<dbReference type="Proteomes" id="UP000593765">
    <property type="component" value="Chromosome"/>
</dbReference>